<dbReference type="GO" id="GO:0016926">
    <property type="term" value="P:protein desumoylation"/>
    <property type="evidence" value="ECO:0007669"/>
    <property type="project" value="UniProtKB-ARBA"/>
</dbReference>
<evidence type="ECO:0000256" key="4">
    <source>
        <dbReference type="ARBA" id="ARBA00022807"/>
    </source>
</evidence>
<accession>A0AAP0WT81</accession>
<dbReference type="Gene3D" id="3.40.395.10">
    <property type="entry name" value="Adenoviral Proteinase, Chain A"/>
    <property type="match status" value="1"/>
</dbReference>
<evidence type="ECO:0000259" key="5">
    <source>
        <dbReference type="PROSITE" id="PS50600"/>
    </source>
</evidence>
<dbReference type="GO" id="GO:0006508">
    <property type="term" value="P:proteolysis"/>
    <property type="evidence" value="ECO:0007669"/>
    <property type="project" value="UniProtKB-KW"/>
</dbReference>
<reference evidence="7 8" key="1">
    <citation type="journal article" date="2024" name="Plant J.">
        <title>Genome sequences and population genomics reveal climatic adaptation and genomic divergence between two closely related sweetgum species.</title>
        <authorList>
            <person name="Xu W.Q."/>
            <person name="Ren C.Q."/>
            <person name="Zhang X.Y."/>
            <person name="Comes H.P."/>
            <person name="Liu X.H."/>
            <person name="Li Y.G."/>
            <person name="Kettle C.J."/>
            <person name="Jalonen R."/>
            <person name="Gaisberger H."/>
            <person name="Ma Y.Z."/>
            <person name="Qiu Y.X."/>
        </authorList>
    </citation>
    <scope>NUCLEOTIDE SEQUENCE [LARGE SCALE GENOMIC DNA]</scope>
    <source>
        <strain evidence="7">Hangzhou</strain>
    </source>
</reference>
<dbReference type="PANTHER" id="PTHR46915:SF6">
    <property type="entry name" value="CYSTEINE PROTEINASES SUPERFAMILY PROTEIN"/>
    <property type="match status" value="1"/>
</dbReference>
<proteinExistence type="inferred from homology"/>
<dbReference type="AlphaFoldDB" id="A0AAP0WT81"/>
<dbReference type="SUPFAM" id="SSF54001">
    <property type="entry name" value="Cysteine proteinases"/>
    <property type="match status" value="1"/>
</dbReference>
<comment type="caution">
    <text evidence="7">The sequence shown here is derived from an EMBL/GenBank/DDBJ whole genome shotgun (WGS) entry which is preliminary data.</text>
</comment>
<evidence type="ECO:0000256" key="2">
    <source>
        <dbReference type="ARBA" id="ARBA00022670"/>
    </source>
</evidence>
<organism evidence="7 8">
    <name type="scientific">Liquidambar formosana</name>
    <name type="common">Formosan gum</name>
    <dbReference type="NCBI Taxonomy" id="63359"/>
    <lineage>
        <taxon>Eukaryota</taxon>
        <taxon>Viridiplantae</taxon>
        <taxon>Streptophyta</taxon>
        <taxon>Embryophyta</taxon>
        <taxon>Tracheophyta</taxon>
        <taxon>Spermatophyta</taxon>
        <taxon>Magnoliopsida</taxon>
        <taxon>eudicotyledons</taxon>
        <taxon>Gunneridae</taxon>
        <taxon>Pentapetalae</taxon>
        <taxon>Saxifragales</taxon>
        <taxon>Altingiaceae</taxon>
        <taxon>Liquidambar</taxon>
    </lineage>
</organism>
<dbReference type="GO" id="GO:0008234">
    <property type="term" value="F:cysteine-type peptidase activity"/>
    <property type="evidence" value="ECO:0007669"/>
    <property type="project" value="UniProtKB-KW"/>
</dbReference>
<keyword evidence="8" id="KW-1185">Reference proteome</keyword>
<evidence type="ECO:0000256" key="3">
    <source>
        <dbReference type="ARBA" id="ARBA00022801"/>
    </source>
</evidence>
<protein>
    <recommendedName>
        <fullName evidence="5">Ubiquitin-like protease family profile domain-containing protein</fullName>
    </recommendedName>
</protein>
<keyword evidence="2" id="KW-0645">Protease</keyword>
<dbReference type="PROSITE" id="PS50600">
    <property type="entry name" value="ULP_PROTEASE"/>
    <property type="match status" value="1"/>
</dbReference>
<dbReference type="Pfam" id="PF02902">
    <property type="entry name" value="Peptidase_C48"/>
    <property type="match status" value="1"/>
</dbReference>
<dbReference type="EMBL" id="JBBPBK010000009">
    <property type="protein sequence ID" value="KAK9278677.1"/>
    <property type="molecule type" value="Genomic_DNA"/>
</dbReference>
<comment type="similarity">
    <text evidence="1">Belongs to the peptidase C48 family.</text>
</comment>
<evidence type="ECO:0000313" key="8">
    <source>
        <dbReference type="Proteomes" id="UP001415857"/>
    </source>
</evidence>
<dbReference type="InterPro" id="IPR003653">
    <property type="entry name" value="Peptidase_C48_C"/>
</dbReference>
<keyword evidence="3" id="KW-0378">Hydrolase</keyword>
<evidence type="ECO:0000313" key="7">
    <source>
        <dbReference type="EMBL" id="KAK9278677.1"/>
    </source>
</evidence>
<dbReference type="Proteomes" id="UP001415857">
    <property type="component" value="Unassembled WGS sequence"/>
</dbReference>
<keyword evidence="4" id="KW-0788">Thiol protease</keyword>
<evidence type="ECO:0000256" key="1">
    <source>
        <dbReference type="ARBA" id="ARBA00005234"/>
    </source>
</evidence>
<dbReference type="InterPro" id="IPR038765">
    <property type="entry name" value="Papain-like_cys_pep_sf"/>
</dbReference>
<name>A0AAP0WT81_LIQFO</name>
<dbReference type="PANTHER" id="PTHR46915">
    <property type="entry name" value="UBIQUITIN-LIKE PROTEASE 4-RELATED"/>
    <property type="match status" value="1"/>
</dbReference>
<dbReference type="EMBL" id="JBBPBK010000009">
    <property type="protein sequence ID" value="KAK9278532.1"/>
    <property type="molecule type" value="Genomic_DNA"/>
</dbReference>
<gene>
    <name evidence="6" type="ORF">L1049_028100</name>
    <name evidence="7" type="ORF">L1049_028251</name>
</gene>
<reference evidence="7" key="2">
    <citation type="submission" date="2024-04" db="EMBL/GenBank/DDBJ databases">
        <authorList>
            <person name="Xu W."/>
            <person name="Ren C."/>
        </authorList>
    </citation>
    <scope>NUCLEOTIDE SEQUENCE</scope>
    <source>
        <strain evidence="7">Hangzhou</strain>
        <tissue evidence="7">Leaves</tissue>
    </source>
</reference>
<evidence type="ECO:0000313" key="6">
    <source>
        <dbReference type="EMBL" id="KAK9278532.1"/>
    </source>
</evidence>
<feature type="domain" description="Ubiquitin-like protease family profile" evidence="5">
    <location>
        <begin position="72"/>
        <end position="253"/>
    </location>
</feature>
<sequence>MGKRKLNKGKTTTIDLVSPTSDFSRDNISKHRSCWKHVLACQNDHKKRVTKQECEEIKKRFERTSPCFWQTLPHRERSKRTITFNNAIVKPKQRLDTHAFECYLENLWRSFSEDKRTSFIYLDCLWFSLYLEASSRAKVLTWIKKKHIFSKKYVFVPIVCWNHWSLLIFCHFGESLQSETRTPCMLLLDSLEMADPKRLEPNIRKFVADIYKAEGRSENKQLISRIPLLVPKVPQQRNGEECGNFVLYFINLFMEGAPENFSISEGYPYFVSFPPLCHYHPMIQKSIILVAECYVSLVQCR</sequence>